<evidence type="ECO:0000313" key="3">
    <source>
        <dbReference type="EMBL" id="NEU77247.1"/>
    </source>
</evidence>
<dbReference type="RefSeq" id="WP_039748116.1">
    <property type="nucleotide sequence ID" value="NZ_JTCM02000168.1"/>
</dbReference>
<proteinExistence type="predicted"/>
<dbReference type="AlphaFoldDB" id="A0A846HIC8"/>
<dbReference type="InterPro" id="IPR049213">
    <property type="entry name" value="DUF6816"/>
</dbReference>
<gene>
    <name evidence="3" type="ORF">PI95_033375</name>
</gene>
<dbReference type="Pfam" id="PF20670">
    <property type="entry name" value="DUF6816"/>
    <property type="match status" value="1"/>
</dbReference>
<keyword evidence="1" id="KW-0732">Signal</keyword>
<feature type="chain" id="PRO_5032746164" description="DUF6816 domain-containing protein" evidence="1">
    <location>
        <begin position="24"/>
        <end position="292"/>
    </location>
</feature>
<accession>A0A846HIC8</accession>
<feature type="domain" description="DUF6816" evidence="2">
    <location>
        <begin position="75"/>
        <end position="283"/>
    </location>
</feature>
<comment type="caution">
    <text evidence="3">The sequence shown here is derived from an EMBL/GenBank/DDBJ whole genome shotgun (WGS) entry which is preliminary data.</text>
</comment>
<dbReference type="Proteomes" id="UP000031549">
    <property type="component" value="Unassembled WGS sequence"/>
</dbReference>
<evidence type="ECO:0000256" key="1">
    <source>
        <dbReference type="SAM" id="SignalP"/>
    </source>
</evidence>
<keyword evidence="4" id="KW-1185">Reference proteome</keyword>
<organism evidence="3 4">
    <name type="scientific">Hassallia byssoidea VB512170</name>
    <dbReference type="NCBI Taxonomy" id="1304833"/>
    <lineage>
        <taxon>Bacteria</taxon>
        <taxon>Bacillati</taxon>
        <taxon>Cyanobacteriota</taxon>
        <taxon>Cyanophyceae</taxon>
        <taxon>Nostocales</taxon>
        <taxon>Tolypothrichaceae</taxon>
        <taxon>Hassallia</taxon>
    </lineage>
</organism>
<reference evidence="3 4" key="1">
    <citation type="journal article" date="2015" name="Genome Announc.">
        <title>Draft Genome Sequence of Cyanobacterium Hassallia byssoidea Strain VB512170, Isolated from Monuments in India.</title>
        <authorList>
            <person name="Singh D."/>
            <person name="Chandrababunaidu M.M."/>
            <person name="Panda A."/>
            <person name="Sen D."/>
            <person name="Bhattacharyya S."/>
            <person name="Adhikary S.P."/>
            <person name="Tripathy S."/>
        </authorList>
    </citation>
    <scope>NUCLEOTIDE SEQUENCE [LARGE SCALE GENOMIC DNA]</scope>
    <source>
        <strain evidence="3 4">VB512170</strain>
    </source>
</reference>
<dbReference type="EMBL" id="JTCM02000168">
    <property type="protein sequence ID" value="NEU77247.1"/>
    <property type="molecule type" value="Genomic_DNA"/>
</dbReference>
<name>A0A846HIC8_9CYAN</name>
<feature type="signal peptide" evidence="1">
    <location>
        <begin position="1"/>
        <end position="23"/>
    </location>
</feature>
<protein>
    <recommendedName>
        <fullName evidence="2">DUF6816 domain-containing protein</fullName>
    </recommendedName>
</protein>
<evidence type="ECO:0000313" key="4">
    <source>
        <dbReference type="Proteomes" id="UP000031549"/>
    </source>
</evidence>
<sequence>MLAMKAILSVCLIFLFLVCGKEAAAGELSQQVPVLALCVVRVASPTGDGKLADPKGQRLANFPQWEKITSVRSPKGDLIYPDWMAGNWQLKSTLIDLAAPLAPDIVTPGFEGNRRQLNQPVSFPVRFIKQQLPVSGLKLIPRIDTKSPVVVADRAFNSLNLARTYLGDRVLSVKVDPKSPNRQITLLKGNLQLVSIVTARATETTPDNKFITTEVFQQLFKGGSNPYFNSVESTTAYRKLSTSNPVIEADQVTAVYLSPQDPDYFKAGSHPVALYRYRLEFFPSQVSATPKG</sequence>
<evidence type="ECO:0000259" key="2">
    <source>
        <dbReference type="Pfam" id="PF20670"/>
    </source>
</evidence>